<evidence type="ECO:0000256" key="5">
    <source>
        <dbReference type="ARBA" id="ARBA00022764"/>
    </source>
</evidence>
<evidence type="ECO:0000256" key="9">
    <source>
        <dbReference type="SAM" id="SignalP"/>
    </source>
</evidence>
<evidence type="ECO:0000256" key="6">
    <source>
        <dbReference type="ARBA" id="ARBA00022982"/>
    </source>
</evidence>
<feature type="chain" id="PRO_5045129593" evidence="9">
    <location>
        <begin position="25"/>
        <end position="211"/>
    </location>
</feature>
<dbReference type="Pfam" id="PF00034">
    <property type="entry name" value="Cytochrom_C"/>
    <property type="match status" value="2"/>
</dbReference>
<feature type="domain" description="Cytochrome c" evidence="10">
    <location>
        <begin position="120"/>
        <end position="207"/>
    </location>
</feature>
<dbReference type="InterPro" id="IPR024167">
    <property type="entry name" value="Cytochrome_c4-like"/>
</dbReference>
<protein>
    <submittedName>
        <fullName evidence="11">C-type cytochrome</fullName>
    </submittedName>
</protein>
<evidence type="ECO:0000259" key="10">
    <source>
        <dbReference type="PROSITE" id="PS51007"/>
    </source>
</evidence>
<dbReference type="PANTHER" id="PTHR33751:SF9">
    <property type="entry name" value="CYTOCHROME C4"/>
    <property type="match status" value="1"/>
</dbReference>
<keyword evidence="6" id="KW-0249">Electron transport</keyword>
<evidence type="ECO:0000256" key="4">
    <source>
        <dbReference type="ARBA" id="ARBA00022723"/>
    </source>
</evidence>
<evidence type="ECO:0000256" key="8">
    <source>
        <dbReference type="PROSITE-ProRule" id="PRU00433"/>
    </source>
</evidence>
<dbReference type="PROSITE" id="PS51007">
    <property type="entry name" value="CYTC"/>
    <property type="match status" value="2"/>
</dbReference>
<keyword evidence="9" id="KW-0732">Signal</keyword>
<dbReference type="PIRSF" id="PIRSF000005">
    <property type="entry name" value="Cytochrome_c4"/>
    <property type="match status" value="1"/>
</dbReference>
<keyword evidence="12" id="KW-1185">Reference proteome</keyword>
<feature type="signal peptide" evidence="9">
    <location>
        <begin position="1"/>
        <end position="24"/>
    </location>
</feature>
<dbReference type="InterPro" id="IPR050597">
    <property type="entry name" value="Cytochrome_c_Oxidase_Subunit"/>
</dbReference>
<keyword evidence="5" id="KW-0574">Periplasm</keyword>
<keyword evidence="3 8" id="KW-0349">Heme</keyword>
<keyword evidence="2" id="KW-0813">Transport</keyword>
<proteinExistence type="predicted"/>
<comment type="caution">
    <text evidence="11">The sequence shown here is derived from an EMBL/GenBank/DDBJ whole genome shotgun (WGS) entry which is preliminary data.</text>
</comment>
<evidence type="ECO:0000256" key="2">
    <source>
        <dbReference type="ARBA" id="ARBA00022448"/>
    </source>
</evidence>
<dbReference type="InterPro" id="IPR036909">
    <property type="entry name" value="Cyt_c-like_dom_sf"/>
</dbReference>
<feature type="domain" description="Cytochrome c" evidence="10">
    <location>
        <begin position="24"/>
        <end position="110"/>
    </location>
</feature>
<evidence type="ECO:0000256" key="7">
    <source>
        <dbReference type="ARBA" id="ARBA00023004"/>
    </source>
</evidence>
<dbReference type="EMBL" id="JAJEWP010000002">
    <property type="protein sequence ID" value="MCC2616552.1"/>
    <property type="molecule type" value="Genomic_DNA"/>
</dbReference>
<accession>A0ABS8G7I6</accession>
<evidence type="ECO:0000256" key="1">
    <source>
        <dbReference type="ARBA" id="ARBA00004418"/>
    </source>
</evidence>
<evidence type="ECO:0000313" key="12">
    <source>
        <dbReference type="Proteomes" id="UP001520878"/>
    </source>
</evidence>
<name>A0ABS8G7I6_9ALTE</name>
<evidence type="ECO:0000256" key="3">
    <source>
        <dbReference type="ARBA" id="ARBA00022617"/>
    </source>
</evidence>
<dbReference type="Gene3D" id="1.10.760.10">
    <property type="entry name" value="Cytochrome c-like domain"/>
    <property type="match status" value="2"/>
</dbReference>
<gene>
    <name evidence="11" type="ORF">LJ739_09895</name>
</gene>
<dbReference type="InterPro" id="IPR009056">
    <property type="entry name" value="Cyt_c-like_dom"/>
</dbReference>
<reference evidence="11 12" key="1">
    <citation type="submission" date="2021-10" db="EMBL/GenBank/DDBJ databases">
        <title>Draft genome of Aestuariibacter halophilus JC2043.</title>
        <authorList>
            <person name="Emsley S.A."/>
            <person name="Pfannmuller K.M."/>
            <person name="Ushijima B."/>
            <person name="Saw J.H."/>
            <person name="Videau P."/>
        </authorList>
    </citation>
    <scope>NUCLEOTIDE SEQUENCE [LARGE SCALE GENOMIC DNA]</scope>
    <source>
        <strain evidence="11 12">JC2043</strain>
    </source>
</reference>
<keyword evidence="7 8" id="KW-0408">Iron</keyword>
<dbReference type="RefSeq" id="WP_229159996.1">
    <property type="nucleotide sequence ID" value="NZ_JAJEWP010000002.1"/>
</dbReference>
<keyword evidence="4 8" id="KW-0479">Metal-binding</keyword>
<evidence type="ECO:0000313" key="11">
    <source>
        <dbReference type="EMBL" id="MCC2616552.1"/>
    </source>
</evidence>
<sequence>MPLRIAVTLSALVLLCCAAWRAQATPDSGTTTYTQCAACHGDRAQGNDTLQAPALAGQYDWYLDKQLNDFRRGARGSHPEDTQGAIMAASVSGLAPDDQTELVAWLASLAPVSTARVEEGSFMNGERYYQGKCGACHGAQGEGNPTFHAPRLQGLSVAYVMTQMDKFRNGIRGSHPDDRLGRQMAMMANTVSDEELRDILLFIQQRQDDAF</sequence>
<dbReference type="PANTHER" id="PTHR33751">
    <property type="entry name" value="CBB3-TYPE CYTOCHROME C OXIDASE SUBUNIT FIXP"/>
    <property type="match status" value="1"/>
</dbReference>
<comment type="subcellular location">
    <subcellularLocation>
        <location evidence="1">Periplasm</location>
    </subcellularLocation>
</comment>
<dbReference type="SUPFAM" id="SSF46626">
    <property type="entry name" value="Cytochrome c"/>
    <property type="match status" value="2"/>
</dbReference>
<dbReference type="Proteomes" id="UP001520878">
    <property type="component" value="Unassembled WGS sequence"/>
</dbReference>
<organism evidence="11 12">
    <name type="scientific">Fluctibacter halophilus</name>
    <dbReference type="NCBI Taxonomy" id="226011"/>
    <lineage>
        <taxon>Bacteria</taxon>
        <taxon>Pseudomonadati</taxon>
        <taxon>Pseudomonadota</taxon>
        <taxon>Gammaproteobacteria</taxon>
        <taxon>Alteromonadales</taxon>
        <taxon>Alteromonadaceae</taxon>
        <taxon>Fluctibacter</taxon>
    </lineage>
</organism>